<dbReference type="GO" id="GO:0017116">
    <property type="term" value="F:single-stranded DNA helicase activity"/>
    <property type="evidence" value="ECO:0007669"/>
    <property type="project" value="TreeGrafter"/>
</dbReference>
<dbReference type="AlphaFoldDB" id="A0A448UAG1"/>
<dbReference type="OrthoDB" id="9803432at2"/>
<feature type="binding site" evidence="3">
    <location>
        <begin position="147"/>
        <end position="154"/>
    </location>
    <ligand>
        <name>ATP</name>
        <dbReference type="ChEBI" id="CHEBI:30616"/>
    </ligand>
</feature>
<evidence type="ECO:0000259" key="4">
    <source>
        <dbReference type="SMART" id="SM00382"/>
    </source>
</evidence>
<dbReference type="Proteomes" id="UP000268229">
    <property type="component" value="Chromosome"/>
</dbReference>
<dbReference type="CDD" id="cd17933">
    <property type="entry name" value="DEXSc_RecD-like"/>
    <property type="match status" value="1"/>
</dbReference>
<sequence>MTTALPSDSDQAAAEAAVAFLERHAPADAAVAAPYIPRLFAALQDGHSFIWLDNREAAELAAASNVVGKGEGMPLVLEGKRLFLGRMWQLERDLAAEIVRLAVAEVEAVDWLQAGRNLAEWFGEKGSEGQRDAAALALLQPFMLISGGPGTGKTTTVAKLLGLLCGSNTQLPRIALAAPTGKAAAHMARALHKALNRFELPEKAKRHLLQLEGQTVHRLLKLRPPQMQPLFNGEQPLPLDILVVDEASMLDVSLLLHLLRAVPQGCRVILLGDENQLPSVGAGAVLAELAQETVLDSDTAQELAAMLPQHGFTVADHPPPLSQNVGRLKTSHRFGENSGIGCLARAVVEGDAETAWAQFACFPDELEVRTGRSRQQAEWLYGKHADYWQAVDAGDVKKAFEHQTDAVVLAAWRDDAAAFNEEYRRCLQRYGRAGADVPWFAGQAVMITRNDYALDLFNGDVGLVMPDDTAPDMLAAYFPSVEGYRKIALSRLPEHETAFALTVHKSQGSEYREVWLLPPSVENRGSAEGFSRALLYTAVTRARGRFVFWGTQDGFQTACRESCNRRSALREMIAERFADYAENGERAGR</sequence>
<evidence type="ECO:0000313" key="5">
    <source>
        <dbReference type="EMBL" id="VEJ20857.1"/>
    </source>
</evidence>
<dbReference type="PANTHER" id="PTHR43788">
    <property type="entry name" value="DNA2/NAM7 HELICASE FAMILY MEMBER"/>
    <property type="match status" value="1"/>
</dbReference>
<dbReference type="GO" id="GO:0003677">
    <property type="term" value="F:DNA binding"/>
    <property type="evidence" value="ECO:0007669"/>
    <property type="project" value="UniProtKB-UniRule"/>
</dbReference>
<dbReference type="GO" id="GO:0008854">
    <property type="term" value="F:exodeoxyribonuclease V activity"/>
    <property type="evidence" value="ECO:0007669"/>
    <property type="project" value="InterPro"/>
</dbReference>
<dbReference type="GO" id="GO:0000724">
    <property type="term" value="P:double-strand break repair via homologous recombination"/>
    <property type="evidence" value="ECO:0007669"/>
    <property type="project" value="UniProtKB-UniRule"/>
</dbReference>
<feature type="domain" description="AAA+ ATPase" evidence="4">
    <location>
        <begin position="139"/>
        <end position="299"/>
    </location>
</feature>
<comment type="catalytic activity">
    <reaction evidence="3">
        <text>ATP + H2O = ADP + phosphate + H(+)</text>
        <dbReference type="Rhea" id="RHEA:13065"/>
        <dbReference type="ChEBI" id="CHEBI:15377"/>
        <dbReference type="ChEBI" id="CHEBI:15378"/>
        <dbReference type="ChEBI" id="CHEBI:30616"/>
        <dbReference type="ChEBI" id="CHEBI:43474"/>
        <dbReference type="ChEBI" id="CHEBI:456216"/>
        <dbReference type="EC" id="5.6.2.3"/>
    </reaction>
</comment>
<dbReference type="InterPro" id="IPR027417">
    <property type="entry name" value="P-loop_NTPase"/>
</dbReference>
<keyword evidence="2 3" id="KW-0067">ATP-binding</keyword>
<organism evidence="5 6">
    <name type="scientific">Neisseria animaloris</name>
    <dbReference type="NCBI Taxonomy" id="326522"/>
    <lineage>
        <taxon>Bacteria</taxon>
        <taxon>Pseudomonadati</taxon>
        <taxon>Pseudomonadota</taxon>
        <taxon>Betaproteobacteria</taxon>
        <taxon>Neisseriales</taxon>
        <taxon>Neisseriaceae</taxon>
        <taxon>Neisseria</taxon>
    </lineage>
</organism>
<dbReference type="GO" id="GO:0009338">
    <property type="term" value="C:exodeoxyribonuclease V complex"/>
    <property type="evidence" value="ECO:0007669"/>
    <property type="project" value="InterPro"/>
</dbReference>
<dbReference type="InterPro" id="IPR050534">
    <property type="entry name" value="Coronavir_polyprotein_1ab"/>
</dbReference>
<dbReference type="SUPFAM" id="SSF52540">
    <property type="entry name" value="P-loop containing nucleoside triphosphate hydrolases"/>
    <property type="match status" value="1"/>
</dbReference>
<name>A0A448UAG1_9NEIS</name>
<keyword evidence="3" id="KW-0238">DNA-binding</keyword>
<dbReference type="GO" id="GO:0043139">
    <property type="term" value="F:5'-3' DNA helicase activity"/>
    <property type="evidence" value="ECO:0007669"/>
    <property type="project" value="UniProtKB-UniRule"/>
</dbReference>
<dbReference type="Pfam" id="PF13538">
    <property type="entry name" value="UvrD_C_2"/>
    <property type="match status" value="1"/>
</dbReference>
<proteinExistence type="inferred from homology"/>
<dbReference type="CDD" id="cd18809">
    <property type="entry name" value="SF1_C_RecD"/>
    <property type="match status" value="1"/>
</dbReference>
<protein>
    <recommendedName>
        <fullName evidence="3">RecBCD enzyme subunit RecD</fullName>
        <ecNumber evidence="3">5.6.2.3</ecNumber>
    </recommendedName>
    <alternativeName>
        <fullName evidence="3">DNA 5'-3' helicase subunit RecD</fullName>
    </alternativeName>
    <alternativeName>
        <fullName evidence="3">Exonuclease V subunit RecD</fullName>
        <shortName evidence="3">ExoV subunit RecD</shortName>
    </alternativeName>
    <alternativeName>
        <fullName evidence="3">Helicase/nuclease RecBCD subunit RecD</fullName>
    </alternativeName>
</protein>
<dbReference type="PANTHER" id="PTHR43788:SF6">
    <property type="entry name" value="DNA HELICASE B"/>
    <property type="match status" value="1"/>
</dbReference>
<dbReference type="InterPro" id="IPR006344">
    <property type="entry name" value="RecD"/>
</dbReference>
<dbReference type="Gene3D" id="3.40.50.300">
    <property type="entry name" value="P-loop containing nucleotide triphosphate hydrolases"/>
    <property type="match status" value="2"/>
</dbReference>
<comment type="function">
    <text evidence="3">A helicase/nuclease that prepares dsDNA breaks (DSB) for recombinational DNA repair. Binds to DSBs and unwinds DNA via a highly rapid and processive ATP-dependent bidirectional helicase activity. Unwinds dsDNA until it encounters a Chi (crossover hotspot instigator) sequence from the 3' direction. Cuts ssDNA a few nucleotides 3' to the Chi site. The properties and activities of the enzyme are changed at Chi. The Chi-altered holoenzyme produces a long 3'-ssDNA overhang and facilitates RecA-binding to the ssDNA for homologous DNA recombination and repair. Holoenzyme degrades any linearized DNA that is unable to undergo homologous recombination. In the holoenzyme this subunit has ssDNA-dependent ATPase and 5'-3' helicase activity. When added to pre-assembled RecBC greatly stimulates nuclease activity and augments holoenzyme processivity. Negatively regulates the RecA-loading ability of RecBCD.</text>
</comment>
<dbReference type="GO" id="GO:0016887">
    <property type="term" value="F:ATP hydrolysis activity"/>
    <property type="evidence" value="ECO:0007669"/>
    <property type="project" value="RHEA"/>
</dbReference>
<keyword evidence="3" id="KW-0234">DNA repair</keyword>
<gene>
    <name evidence="3 5" type="primary">recD</name>
    <name evidence="5" type="ORF">NCTC12227_00577</name>
</gene>
<dbReference type="GO" id="GO:0005524">
    <property type="term" value="F:ATP binding"/>
    <property type="evidence" value="ECO:0007669"/>
    <property type="project" value="UniProtKB-UniRule"/>
</dbReference>
<evidence type="ECO:0000313" key="6">
    <source>
        <dbReference type="Proteomes" id="UP000268229"/>
    </source>
</evidence>
<keyword evidence="6" id="KW-1185">Reference proteome</keyword>
<comment type="subunit">
    <text evidence="3">Heterotrimer of RecB, RecC and RecD. All subunits contribute to DNA-binding.</text>
</comment>
<dbReference type="EC" id="5.6.2.3" evidence="3"/>
<keyword evidence="3" id="KW-0413">Isomerase</keyword>
<comment type="similarity">
    <text evidence="3">Belongs to the RecD family.</text>
</comment>
<reference evidence="5 6" key="1">
    <citation type="submission" date="2018-12" db="EMBL/GenBank/DDBJ databases">
        <authorList>
            <consortium name="Pathogen Informatics"/>
        </authorList>
    </citation>
    <scope>NUCLEOTIDE SEQUENCE [LARGE SCALE GENOMIC DNA]</scope>
    <source>
        <strain evidence="5 6">NCTC12227</strain>
    </source>
</reference>
<keyword evidence="3 5" id="KW-0378">Hydrolase</keyword>
<dbReference type="SMART" id="SM00382">
    <property type="entry name" value="AAA"/>
    <property type="match status" value="1"/>
</dbReference>
<evidence type="ECO:0000256" key="2">
    <source>
        <dbReference type="ARBA" id="ARBA00022840"/>
    </source>
</evidence>
<dbReference type="STRING" id="326522.BWD08_06630"/>
<evidence type="ECO:0000256" key="3">
    <source>
        <dbReference type="HAMAP-Rule" id="MF_01487"/>
    </source>
</evidence>
<keyword evidence="1 3" id="KW-0547">Nucleotide-binding</keyword>
<keyword evidence="3" id="KW-0227">DNA damage</keyword>
<dbReference type="InterPro" id="IPR003593">
    <property type="entry name" value="AAA+_ATPase"/>
</dbReference>
<dbReference type="KEGG" id="nani:NCTC12227_00577"/>
<evidence type="ECO:0000256" key="1">
    <source>
        <dbReference type="ARBA" id="ARBA00022741"/>
    </source>
</evidence>
<dbReference type="Pfam" id="PF13245">
    <property type="entry name" value="AAA_19"/>
    <property type="match status" value="1"/>
</dbReference>
<keyword evidence="3" id="KW-0347">Helicase</keyword>
<dbReference type="InterPro" id="IPR027785">
    <property type="entry name" value="UvrD-like_helicase_C"/>
</dbReference>
<comment type="miscellaneous">
    <text evidence="3">In the RecBCD complex, RecB has a slow 3'-5' helicase, an exonuclease activity and loads RecA onto ssDNA, RecD has a fast 5'-3' helicase activity, while RecC stimulates the ATPase and processivity of the RecB helicase and contributes to recognition of the Chi site.</text>
</comment>
<dbReference type="HAMAP" id="MF_01487">
    <property type="entry name" value="RecD"/>
    <property type="match status" value="1"/>
</dbReference>
<keyword evidence="3" id="KW-0540">Nuclease</keyword>
<keyword evidence="3" id="KW-0269">Exonuclease</keyword>
<dbReference type="NCBIfam" id="TIGR01447">
    <property type="entry name" value="recD"/>
    <property type="match status" value="1"/>
</dbReference>
<accession>A0A448UAG1</accession>
<dbReference type="EMBL" id="LR134516">
    <property type="protein sequence ID" value="VEJ20857.1"/>
    <property type="molecule type" value="Genomic_DNA"/>
</dbReference>
<dbReference type="RefSeq" id="WP_126304144.1">
    <property type="nucleotide sequence ID" value="NZ_LR134516.1"/>
</dbReference>